<feature type="region of interest" description="Disordered" evidence="4">
    <location>
        <begin position="442"/>
        <end position="752"/>
    </location>
</feature>
<dbReference type="PANTHER" id="PTHR11474:SF126">
    <property type="entry name" value="TYROSINASE-LIKE PROTEIN TYR-1-RELATED"/>
    <property type="match status" value="1"/>
</dbReference>
<feature type="region of interest" description="Disordered" evidence="4">
    <location>
        <begin position="805"/>
        <end position="832"/>
    </location>
</feature>
<feature type="compositionally biased region" description="Low complexity" evidence="4">
    <location>
        <begin position="594"/>
        <end position="688"/>
    </location>
</feature>
<name>A0A9W6Y670_9STRA</name>
<feature type="compositionally biased region" description="Low complexity" evidence="4">
    <location>
        <begin position="553"/>
        <end position="587"/>
    </location>
</feature>
<dbReference type="InterPro" id="IPR002227">
    <property type="entry name" value="Tyrosinase_Cu-bd"/>
</dbReference>
<feature type="compositionally biased region" description="Low complexity" evidence="4">
    <location>
        <begin position="1143"/>
        <end position="1222"/>
    </location>
</feature>
<dbReference type="GO" id="GO:0016491">
    <property type="term" value="F:oxidoreductase activity"/>
    <property type="evidence" value="ECO:0007669"/>
    <property type="project" value="InterPro"/>
</dbReference>
<dbReference type="GO" id="GO:0046872">
    <property type="term" value="F:metal ion binding"/>
    <property type="evidence" value="ECO:0007669"/>
    <property type="project" value="UniProtKB-KW"/>
</dbReference>
<evidence type="ECO:0000256" key="1">
    <source>
        <dbReference type="ARBA" id="ARBA00010574"/>
    </source>
</evidence>
<dbReference type="OrthoDB" id="156308at2759"/>
<accession>A0A9W6Y670</accession>
<feature type="compositionally biased region" description="Low complexity" evidence="4">
    <location>
        <begin position="1393"/>
        <end position="1413"/>
    </location>
</feature>
<dbReference type="Gene3D" id="3.30.460.10">
    <property type="entry name" value="Beta Polymerase, domain 2"/>
    <property type="match status" value="1"/>
</dbReference>
<dbReference type="PROSITE" id="PS00498">
    <property type="entry name" value="TYROSINASE_2"/>
    <property type="match status" value="1"/>
</dbReference>
<gene>
    <name evidence="7" type="ORF">Pfra01_002206800</name>
</gene>
<feature type="compositionally biased region" description="Low complexity" evidence="4">
    <location>
        <begin position="518"/>
        <end position="536"/>
    </location>
</feature>
<evidence type="ECO:0000256" key="2">
    <source>
        <dbReference type="ARBA" id="ARBA00022723"/>
    </source>
</evidence>
<evidence type="ECO:0000313" key="7">
    <source>
        <dbReference type="EMBL" id="GMF53394.1"/>
    </source>
</evidence>
<feature type="domain" description="Tyrosinase copper-binding" evidence="6">
    <location>
        <begin position="1047"/>
        <end position="1058"/>
    </location>
</feature>
<feature type="compositionally biased region" description="Low complexity" evidence="4">
    <location>
        <begin position="460"/>
        <end position="505"/>
    </location>
</feature>
<keyword evidence="3" id="KW-0186">Copper</keyword>
<feature type="compositionally biased region" description="Polar residues" evidence="4">
    <location>
        <begin position="812"/>
        <end position="827"/>
    </location>
</feature>
<dbReference type="Pfam" id="PF00264">
    <property type="entry name" value="Tyrosinase"/>
    <property type="match status" value="1"/>
</dbReference>
<dbReference type="InterPro" id="IPR050316">
    <property type="entry name" value="Tyrosinase/Hemocyanin"/>
</dbReference>
<feature type="region of interest" description="Disordered" evidence="4">
    <location>
        <begin position="1379"/>
        <end position="1437"/>
    </location>
</feature>
<feature type="region of interest" description="Disordered" evidence="4">
    <location>
        <begin position="1128"/>
        <end position="1228"/>
    </location>
</feature>
<comment type="caution">
    <text evidence="7">The sequence shown here is derived from an EMBL/GenBank/DDBJ whole genome shotgun (WGS) entry which is preliminary data.</text>
</comment>
<feature type="compositionally biased region" description="Acidic residues" evidence="4">
    <location>
        <begin position="1676"/>
        <end position="1689"/>
    </location>
</feature>
<evidence type="ECO:0000259" key="5">
    <source>
        <dbReference type="PROSITE" id="PS00497"/>
    </source>
</evidence>
<feature type="region of interest" description="Disordered" evidence="4">
    <location>
        <begin position="50"/>
        <end position="357"/>
    </location>
</feature>
<keyword evidence="2" id="KW-0479">Metal-binding</keyword>
<dbReference type="PANTHER" id="PTHR11474">
    <property type="entry name" value="TYROSINASE FAMILY MEMBER"/>
    <property type="match status" value="1"/>
</dbReference>
<feature type="domain" description="Tyrosinase copper-binding" evidence="5">
    <location>
        <begin position="883"/>
        <end position="900"/>
    </location>
</feature>
<reference evidence="7" key="1">
    <citation type="submission" date="2023-04" db="EMBL/GenBank/DDBJ databases">
        <title>Phytophthora fragariaefolia NBRC 109709.</title>
        <authorList>
            <person name="Ichikawa N."/>
            <person name="Sato H."/>
            <person name="Tonouchi N."/>
        </authorList>
    </citation>
    <scope>NUCLEOTIDE SEQUENCE</scope>
    <source>
        <strain evidence="7">NBRC 109709</strain>
    </source>
</reference>
<evidence type="ECO:0000313" key="8">
    <source>
        <dbReference type="Proteomes" id="UP001165121"/>
    </source>
</evidence>
<feature type="compositionally biased region" description="Low complexity" evidence="4">
    <location>
        <begin position="736"/>
        <end position="752"/>
    </location>
</feature>
<dbReference type="InterPro" id="IPR004394">
    <property type="entry name" value="Iojap/RsfS/C7orf30"/>
</dbReference>
<dbReference type="PROSITE" id="PS00497">
    <property type="entry name" value="TYROSINASE_1"/>
    <property type="match status" value="1"/>
</dbReference>
<dbReference type="Proteomes" id="UP001165121">
    <property type="component" value="Unassembled WGS sequence"/>
</dbReference>
<feature type="compositionally biased region" description="Low complexity" evidence="4">
    <location>
        <begin position="50"/>
        <end position="354"/>
    </location>
</feature>
<dbReference type="SUPFAM" id="SSF48056">
    <property type="entry name" value="Di-copper centre-containing domain"/>
    <property type="match status" value="1"/>
</dbReference>
<proteinExistence type="inferred from homology"/>
<evidence type="ECO:0000256" key="4">
    <source>
        <dbReference type="SAM" id="MobiDB-lite"/>
    </source>
</evidence>
<dbReference type="InterPro" id="IPR008922">
    <property type="entry name" value="Di-copper_centre_dom_sf"/>
</dbReference>
<keyword evidence="8" id="KW-1185">Reference proteome</keyword>
<dbReference type="HAMAP" id="MF_01477">
    <property type="entry name" value="Iojap_RsfS"/>
    <property type="match status" value="1"/>
</dbReference>
<sequence length="1696" mass="175804">MVRRSRLRRAQVVKPLLPRSRPPLARPTLSGTTSTTIGGTTTTITGKITTTTGSNGETITTTTGSNGESITTTTGSSGETITTLTGSNGETTTATGQTTTTTGSNGETITTTKGSSGETTTTTKSTTSGTTNSGTTSTSTTTSGTTSSGTTTSTTKSGTTSTTIGGTTTTITGKITTTTGSNGETITTTTGSNGESITTTTGSSGETITTLTGSNGETTTATGQTTTTAGSNGETITTTKGSSGETTTTTGSSGETVTTSTGSSGETTTTTTTGSGGSVQVTTTGSGGSIEITTKTPGATPAATTPGATPAATPAATKPSATPAATKPSATPAATKPSATPAATTPSATPATTTKQSETCIDVSVEGDATYCVEGPICSGSGDSPSGTQCPVKGDVAVQDCHENLSSYTNSSTCVAPQDAVCAKIKTGAWGCVFGEAATPAPTKTMDKATPAPTKTETSAPAPTKMTEKATPAPTTTESEKSTPAPTVAETKTTTPTPAPTTITTDKAMPAPTAKDSTPAPTTAGPSTAPTPCPTTEVPSTEAPTPCPEKTPESTTTSTPAPTTAGPSTAPTPCPTTVVPSTEVPSTGAPTPCPTTVVPSTEVPSTEAPTPCPTTVVPSTEVPSTEAPTPCPTTVVPSTEVPSTEAPTPCPTTVVPSTEVPSTEVPSTEAPTPCPTTVVPSTEVPSTEAPTPFPTIAVPAKTGAPKSETSTKTGTNTGTQTKTETTTSSNHDDDYTFQQQSQQTQQSASSSTKTFSTYAATTADSDSTNKSTVGLSTPAIAAIVAAVCAVVGLAGFTAYRIRQRSNGEDMSPSGNSLSDVDASTSAGGNAACGQGQRVRKAWSSMTGNEKNLYLEAMNVAISSGAIEQFAAIHVEPTGNSQAHRSCGFFSWHRRLLIALESYLRDQDPKFVCLTLPYYDVQTAYVRQAAGQCKNFYDCSTILQEIGGNKAKNQQVSITQNGETATGYPVTGSPLNAECDDNNVCGYSVRSDMTTKPVPSAAGFASFLSVVRSSADYATFLEGIQFGVHNEMHNAVGGSMATFASPRDPFFYSWHAAIDMFLHVYHLCNFGAPLSEEVLLSATKAFTKATDTCDSVSGVGPNAKIVQNVIVNDQTIDVADHPTLGNQICPAYNPSTPTPVPELSSSGSYSDSFPGSTSESTSGSSSFRGSYSDSSSGSSGSYLDSPSRSTSESTSGSSSFRGSYSDSSSGSSSTHGYYPGSSSNDNGSYVVSPGDAGYDYYNKTEIPTHSDIYVVDNSTDNSTYAPASNANSGGYWQWTQTTYDGLFERFNGDMDLVVQQMHYVECEAYNKAHGIEDFSDDFVQNFHLASSRPICGKKVDQIDVIEEIKRDYVPTAAVNTSEQYMSSDYYADAQAKAQQTPVGGSASTPTSAGATQSDYPTTYTTPTSAPTKSAVDSTSTPPHTTGDYGHKHCELIPDPNESAESAQYLGVVFDASKVKKYSAELELEGHVISGGDYWTALDAAKAYDELVALYCDLDAPRNFPEGEAGDFQQEAAEDVEWQAPETGSRHADIIPPVPRTYLTIDEVTDALAREKAIDVYTVDLAGKSSLADFMVFATGRSQAHMRRMADLLIKSMKAREVVDDFDYAVEGRDCDDWMIADCNNIVVHLMRADTRRILALEDHWENMVDDKHSVYGDMNEDEYMDKFGTSELMEYLDDEDHPNADGEDGEGSGVEWK</sequence>
<feature type="compositionally biased region" description="Low complexity" evidence="4">
    <location>
        <begin position="26"/>
        <end position="37"/>
    </location>
</feature>
<feature type="compositionally biased region" description="Polar residues" evidence="4">
    <location>
        <begin position="1379"/>
        <end position="1392"/>
    </location>
</feature>
<dbReference type="Pfam" id="PF02410">
    <property type="entry name" value="RsfS"/>
    <property type="match status" value="1"/>
</dbReference>
<dbReference type="EMBL" id="BSXT01003272">
    <property type="protein sequence ID" value="GMF53394.1"/>
    <property type="molecule type" value="Genomic_DNA"/>
</dbReference>
<evidence type="ECO:0000259" key="6">
    <source>
        <dbReference type="PROSITE" id="PS00498"/>
    </source>
</evidence>
<dbReference type="SUPFAM" id="SSF81301">
    <property type="entry name" value="Nucleotidyltransferase"/>
    <property type="match status" value="1"/>
</dbReference>
<feature type="region of interest" description="Disordered" evidence="4">
    <location>
        <begin position="17"/>
        <end position="37"/>
    </location>
</feature>
<organism evidence="7 8">
    <name type="scientific">Phytophthora fragariaefolia</name>
    <dbReference type="NCBI Taxonomy" id="1490495"/>
    <lineage>
        <taxon>Eukaryota</taxon>
        <taxon>Sar</taxon>
        <taxon>Stramenopiles</taxon>
        <taxon>Oomycota</taxon>
        <taxon>Peronosporomycetes</taxon>
        <taxon>Peronosporales</taxon>
        <taxon>Peronosporaceae</taxon>
        <taxon>Phytophthora</taxon>
    </lineage>
</organism>
<comment type="similarity">
    <text evidence="1">Belongs to the Iojap/RsfS family.</text>
</comment>
<dbReference type="NCBIfam" id="TIGR00090">
    <property type="entry name" value="rsfS_iojap_ybeB"/>
    <property type="match status" value="1"/>
</dbReference>
<protein>
    <submittedName>
        <fullName evidence="7">Unnamed protein product</fullName>
    </submittedName>
</protein>
<dbReference type="Gene3D" id="1.10.1280.10">
    <property type="entry name" value="Di-copper center containing domain from catechol oxidase"/>
    <property type="match status" value="1"/>
</dbReference>
<feature type="region of interest" description="Disordered" evidence="4">
    <location>
        <begin position="1676"/>
        <end position="1696"/>
    </location>
</feature>
<feature type="compositionally biased region" description="Low complexity" evidence="4">
    <location>
        <begin position="707"/>
        <end position="729"/>
    </location>
</feature>
<dbReference type="InterPro" id="IPR043519">
    <property type="entry name" value="NT_sf"/>
</dbReference>
<evidence type="ECO:0000256" key="3">
    <source>
        <dbReference type="ARBA" id="ARBA00023008"/>
    </source>
</evidence>